<evidence type="ECO:0000256" key="6">
    <source>
        <dbReference type="ARBA" id="ARBA00022840"/>
    </source>
</evidence>
<comment type="similarity">
    <text evidence="1">Belongs to the disease resistance NB-LRR family.</text>
</comment>
<dbReference type="RefSeq" id="XP_024315882.1">
    <property type="nucleotide sequence ID" value="XM_024460114.1"/>
</dbReference>
<dbReference type="EMBL" id="CM000881">
    <property type="protein sequence ID" value="KQK07526.1"/>
    <property type="molecule type" value="Genomic_DNA"/>
</dbReference>
<reference evidence="12 13" key="1">
    <citation type="journal article" date="2010" name="Nature">
        <title>Genome sequencing and analysis of the model grass Brachypodium distachyon.</title>
        <authorList>
            <consortium name="International Brachypodium Initiative"/>
        </authorList>
    </citation>
    <scope>NUCLEOTIDE SEQUENCE [LARGE SCALE GENOMIC DNA]</scope>
    <source>
        <strain evidence="12">Bd21</strain>
        <strain evidence="13">cv. Bd21</strain>
    </source>
</reference>
<feature type="region of interest" description="Disordered" evidence="7">
    <location>
        <begin position="1225"/>
        <end position="1248"/>
    </location>
</feature>
<dbReference type="PANTHER" id="PTHR36766:SF70">
    <property type="entry name" value="DISEASE RESISTANCE PROTEIN RGA4"/>
    <property type="match status" value="1"/>
</dbReference>
<evidence type="ECO:0000259" key="10">
    <source>
        <dbReference type="Pfam" id="PF23559"/>
    </source>
</evidence>
<reference evidence="12" key="2">
    <citation type="submission" date="2017-06" db="EMBL/GenBank/DDBJ databases">
        <title>WGS assembly of Brachypodium distachyon.</title>
        <authorList>
            <consortium name="The International Brachypodium Initiative"/>
            <person name="Lucas S."/>
            <person name="Harmon-Smith M."/>
            <person name="Lail K."/>
            <person name="Tice H."/>
            <person name="Grimwood J."/>
            <person name="Bruce D."/>
            <person name="Barry K."/>
            <person name="Shu S."/>
            <person name="Lindquist E."/>
            <person name="Wang M."/>
            <person name="Pitluck S."/>
            <person name="Vogel J.P."/>
            <person name="Garvin D.F."/>
            <person name="Mockler T.C."/>
            <person name="Schmutz J."/>
            <person name="Rokhsar D."/>
            <person name="Bevan M.W."/>
        </authorList>
    </citation>
    <scope>NUCLEOTIDE SEQUENCE</scope>
    <source>
        <strain evidence="12">Bd21</strain>
    </source>
</reference>
<dbReference type="PANTHER" id="PTHR36766">
    <property type="entry name" value="PLANT BROAD-SPECTRUM MILDEW RESISTANCE PROTEIN RPW8"/>
    <property type="match status" value="1"/>
</dbReference>
<dbReference type="RefSeq" id="XP_014754432.1">
    <property type="nucleotide sequence ID" value="XM_014898946.2"/>
</dbReference>
<dbReference type="InterPro" id="IPR041118">
    <property type="entry name" value="Rx_N"/>
</dbReference>
<evidence type="ECO:0000259" key="8">
    <source>
        <dbReference type="Pfam" id="PF00931"/>
    </source>
</evidence>
<evidence type="ECO:0000256" key="7">
    <source>
        <dbReference type="SAM" id="MobiDB-lite"/>
    </source>
</evidence>
<dbReference type="STRING" id="15368.A0A0Q3MT62"/>
<keyword evidence="14" id="KW-1185">Reference proteome</keyword>
<evidence type="ECO:0000313" key="13">
    <source>
        <dbReference type="EnsemblPlants" id="KQK07526"/>
    </source>
</evidence>
<evidence type="ECO:0000256" key="2">
    <source>
        <dbReference type="ARBA" id="ARBA00022614"/>
    </source>
</evidence>
<proteinExistence type="inferred from homology"/>
<dbReference type="OrthoDB" id="684683at2759"/>
<dbReference type="InterPro" id="IPR056789">
    <property type="entry name" value="LRR_R13L1-DRL21"/>
</dbReference>
<dbReference type="FunFam" id="1.10.10.10:FF:000322">
    <property type="entry name" value="Probable disease resistance protein At1g63360"/>
    <property type="match status" value="1"/>
</dbReference>
<dbReference type="Gramene" id="KQK07526">
    <property type="protein sequence ID" value="KQK07526"/>
    <property type="gene ID" value="BRADI_2g36037v3"/>
</dbReference>
<dbReference type="EnsemblPlants" id="KQK07526">
    <property type="protein sequence ID" value="KQK07526"/>
    <property type="gene ID" value="BRADI_2g36037v3"/>
</dbReference>
<dbReference type="GeneID" id="100836858"/>
<reference evidence="13" key="3">
    <citation type="submission" date="2018-08" db="UniProtKB">
        <authorList>
            <consortium name="EnsemblPlants"/>
        </authorList>
    </citation>
    <scope>IDENTIFICATION</scope>
    <source>
        <strain evidence="13">cv. Bd21</strain>
    </source>
</reference>
<dbReference type="Gene3D" id="1.10.10.10">
    <property type="entry name" value="Winged helix-like DNA-binding domain superfamily/Winged helix DNA-binding domain"/>
    <property type="match status" value="1"/>
</dbReference>
<evidence type="ECO:0000259" key="9">
    <source>
        <dbReference type="Pfam" id="PF18052"/>
    </source>
</evidence>
<dbReference type="Proteomes" id="UP000008810">
    <property type="component" value="Chromosome 2"/>
</dbReference>
<evidence type="ECO:0000313" key="12">
    <source>
        <dbReference type="EMBL" id="KQK07526.1"/>
    </source>
</evidence>
<feature type="domain" description="Disease resistance N-terminal" evidence="9">
    <location>
        <begin position="89"/>
        <end position="169"/>
    </location>
</feature>
<feature type="domain" description="NB-ARC" evidence="8">
    <location>
        <begin position="363"/>
        <end position="514"/>
    </location>
</feature>
<keyword evidence="3" id="KW-0677">Repeat</keyword>
<dbReference type="InterPro" id="IPR032675">
    <property type="entry name" value="LRR_dom_sf"/>
</dbReference>
<dbReference type="GO" id="GO:0002758">
    <property type="term" value="P:innate immune response-activating signaling pathway"/>
    <property type="evidence" value="ECO:0007669"/>
    <property type="project" value="UniProtKB-ARBA"/>
</dbReference>
<dbReference type="InterPro" id="IPR002182">
    <property type="entry name" value="NB-ARC"/>
</dbReference>
<dbReference type="InterPro" id="IPR027417">
    <property type="entry name" value="P-loop_NTPase"/>
</dbReference>
<dbReference type="SUPFAM" id="SSF52058">
    <property type="entry name" value="L domain-like"/>
    <property type="match status" value="2"/>
</dbReference>
<feature type="domain" description="R13L1/DRL21-like LRR repeat region" evidence="11">
    <location>
        <begin position="874"/>
        <end position="995"/>
    </location>
</feature>
<dbReference type="InterPro" id="IPR058922">
    <property type="entry name" value="WHD_DRP"/>
</dbReference>
<feature type="region of interest" description="Disordered" evidence="7">
    <location>
        <begin position="200"/>
        <end position="223"/>
    </location>
</feature>
<evidence type="ECO:0000256" key="4">
    <source>
        <dbReference type="ARBA" id="ARBA00022741"/>
    </source>
</evidence>
<dbReference type="KEGG" id="bdi:100836858"/>
<keyword evidence="5" id="KW-0611">Plant defense</keyword>
<dbReference type="Gene3D" id="3.40.50.300">
    <property type="entry name" value="P-loop containing nucleotide triphosphate hydrolases"/>
    <property type="match status" value="1"/>
</dbReference>
<dbReference type="GO" id="GO:0098542">
    <property type="term" value="P:defense response to other organism"/>
    <property type="evidence" value="ECO:0000318"/>
    <property type="project" value="GO_Central"/>
</dbReference>
<dbReference type="Gene3D" id="1.10.8.430">
    <property type="entry name" value="Helical domain of apoptotic protease-activating factors"/>
    <property type="match status" value="1"/>
</dbReference>
<keyword evidence="4" id="KW-0547">Nucleotide-binding</keyword>
<dbReference type="GO" id="GO:0005524">
    <property type="term" value="F:ATP binding"/>
    <property type="evidence" value="ECO:0007669"/>
    <property type="project" value="UniProtKB-KW"/>
</dbReference>
<dbReference type="GO" id="GO:0042742">
    <property type="term" value="P:defense response to bacterium"/>
    <property type="evidence" value="ECO:0007669"/>
    <property type="project" value="UniProtKB-ARBA"/>
</dbReference>
<dbReference type="Gene3D" id="3.80.10.10">
    <property type="entry name" value="Ribonuclease Inhibitor"/>
    <property type="match status" value="3"/>
</dbReference>
<evidence type="ECO:0000256" key="1">
    <source>
        <dbReference type="ARBA" id="ARBA00008894"/>
    </source>
</evidence>
<dbReference type="Pfam" id="PF18052">
    <property type="entry name" value="Rx_N"/>
    <property type="match status" value="1"/>
</dbReference>
<keyword evidence="2" id="KW-0433">Leucine-rich repeat</keyword>
<evidence type="ECO:0008006" key="15">
    <source>
        <dbReference type="Google" id="ProtNLM"/>
    </source>
</evidence>
<organism evidence="12">
    <name type="scientific">Brachypodium distachyon</name>
    <name type="common">Purple false brome</name>
    <name type="synonym">Trachynia distachya</name>
    <dbReference type="NCBI Taxonomy" id="15368"/>
    <lineage>
        <taxon>Eukaryota</taxon>
        <taxon>Viridiplantae</taxon>
        <taxon>Streptophyta</taxon>
        <taxon>Embryophyta</taxon>
        <taxon>Tracheophyta</taxon>
        <taxon>Spermatophyta</taxon>
        <taxon>Magnoliopsida</taxon>
        <taxon>Liliopsida</taxon>
        <taxon>Poales</taxon>
        <taxon>Poaceae</taxon>
        <taxon>BOP clade</taxon>
        <taxon>Pooideae</taxon>
        <taxon>Stipodae</taxon>
        <taxon>Brachypodieae</taxon>
        <taxon>Brachypodium</taxon>
    </lineage>
</organism>
<dbReference type="GO" id="GO:0043531">
    <property type="term" value="F:ADP binding"/>
    <property type="evidence" value="ECO:0007669"/>
    <property type="project" value="InterPro"/>
</dbReference>
<dbReference type="Pfam" id="PF23559">
    <property type="entry name" value="WHD_DRP"/>
    <property type="match status" value="1"/>
</dbReference>
<dbReference type="PRINTS" id="PR00364">
    <property type="entry name" value="DISEASERSIST"/>
</dbReference>
<name>A0A0Q3MT62_BRADI</name>
<dbReference type="Pfam" id="PF25019">
    <property type="entry name" value="LRR_R13L1-DRL21"/>
    <property type="match status" value="1"/>
</dbReference>
<dbReference type="Gene3D" id="1.20.5.4130">
    <property type="match status" value="1"/>
</dbReference>
<dbReference type="SUPFAM" id="SSF52540">
    <property type="entry name" value="P-loop containing nucleoside triphosphate hydrolases"/>
    <property type="match status" value="1"/>
</dbReference>
<dbReference type="GO" id="GO:0009626">
    <property type="term" value="P:plant-type hypersensitive response"/>
    <property type="evidence" value="ECO:0007669"/>
    <property type="project" value="UniProtKB-ARBA"/>
</dbReference>
<evidence type="ECO:0000256" key="3">
    <source>
        <dbReference type="ARBA" id="ARBA00022737"/>
    </source>
</evidence>
<evidence type="ECO:0000259" key="11">
    <source>
        <dbReference type="Pfam" id="PF25019"/>
    </source>
</evidence>
<sequence>MILLHRSSWLRYLDLKLLYHTSNGRPFISLYIPPAPSHKYTYTAHRSLLHASTRTYTTHSDRLQLTDGGERDSCRGTADMAVDAALWVVSKALAPARDDLLESWAASSKLGTNVQALKMELLYAQGMLDSAQGRDIGSRPALRELLNKLRQLAYAADDVLDELDYFRIQDAIDRTNHAADADGLVRNAWQTARAAAHKLKFGSRSRDDPASDEEDDAKQGCLPNIRPCDGRGREIGCMPKIGKHFPCHSFPSVCGNDVAPTVVLESSDMTRGRRFLCGVLPPKWKFNRVEMSQKMMEIVQQLKPLCAKVSTILNLELLGSTQKEKTSRSKTTPGIVEPTLYGRDGKKKEIIDLILTYDKYCGDGLTVLPIVGPGGIGKTCLIQHIYKELESSFKVLIWICVSLDFNANRLLEEIKKNIPEVEDEKGSTAERIKQRLKSKRFLLVLDDMWTDNEHEWGKLLAPLRNNEGEKGNVVMVTTRKPRVASMVSSTNSLIELERLSENDIMSFFEVCVFGDREPWKGNYLELREVGKEIVSNLKGFPLAAKTVGRLLRNRLTLDHWTRVAESKEWELETDPDDIMPALKLSYDYLPFHLQQCFSNCALFPEDYEFGKKELFHFWIGLGILHSDEHKRAEDVGQGYLDNLVNHGFFKENKNKDGPCYVIHDLLHELAVKVSSYECLSIRSSNVNTVQIPRTVRHLSIIVDNVDVKDRGTFDNYKIDLARRLGKNLDVQNLRTLMLFGEYHGSFIKAFRDLFRKARAIRTILLSGVSYSVEDILQNFSKLIHLRYLRVISNAKVSLPSVLFRLYHLEVIDLEKCYADFGLTWHMSNLIKLHHFLVSEDQLELHSNITEAGKLKFLEELRRFEVGKESKGFELRQLRELTKLGGSLGVYNLENVQANKEAEEQKILHKKYLHELLLEWSNNAAPQEEDILESLVPHQNLQHLCIKGHGGANCPSWLGRNLSVKNLESLCLCDVSWNTLPPLGDFQTLKKLKLDNIRNLKSWVKNDNCHFFSCLEVVEIKDCPELVELPFSLPSCCQAEKESMRTLFPKLQNLKIVNCPQLSSLPAIPWSPVPCSIEIENAGSVFEKLVYSKDDESKLSLAIVGKDRQQSILWSGLAFHNLPDLEVLTLVNCPPLPLIHLEKLKSLKTLNMHNMGSTLLWFEGESHKMESPFPVESMKISCCGANGKELTHVLSHFPKLTYLDIRECEKITGMVLEHQKVATSPSAKKTELAHRTGHQQQQTTGEEEVTAEREELLLLPPQLQELYIWYCSNLVLSTSLGFGGEFQSLCSLRWLTVGFCPQFFSYSSSASSCSPFPTSLQHLTLWDVGGTEMLLPLSNLTSLTSLRVHSCGDLRGEGLWPLVAQGGLTTLDIEDAPKFFSGAEPSWPDDEESSSSSSRVESMVIPCFAGVFTRPICRLLSSSLTKLICWEDKEVERFTAEQEEALQLLTSLWELKFCDCEKLQVLPASLSKLTNLKKLYIQGCPALRSLPNDGFPSCLETLSICDCPAIKSLPDHGLPSSLQELEIESCPAIKSLPSNLPCSLQEIDIINCPGIKSLPDHGLPSFLQKLEIDTCPAIKSLPSNLPSSLQELVICRCPGIKSLHKEGLPSKLRVLDVRFGDNSEELRRQCDKLKGTIPIVKC</sequence>
<dbReference type="Pfam" id="PF00931">
    <property type="entry name" value="NB-ARC"/>
    <property type="match status" value="1"/>
</dbReference>
<protein>
    <recommendedName>
        <fullName evidence="15">AAA+ ATPase domain-containing protein</fullName>
    </recommendedName>
</protein>
<dbReference type="InterPro" id="IPR036388">
    <property type="entry name" value="WH-like_DNA-bd_sf"/>
</dbReference>
<dbReference type="RefSeq" id="XP_024315883.1">
    <property type="nucleotide sequence ID" value="XM_024460115.1"/>
</dbReference>
<feature type="domain" description="Disease resistance protein winged helix" evidence="10">
    <location>
        <begin position="602"/>
        <end position="670"/>
    </location>
</feature>
<keyword evidence="6" id="KW-0067">ATP-binding</keyword>
<accession>A0A0Q3MT62</accession>
<dbReference type="InterPro" id="IPR042197">
    <property type="entry name" value="Apaf_helical"/>
</dbReference>
<evidence type="ECO:0000256" key="5">
    <source>
        <dbReference type="ARBA" id="ARBA00022821"/>
    </source>
</evidence>
<evidence type="ECO:0000313" key="14">
    <source>
        <dbReference type="Proteomes" id="UP000008810"/>
    </source>
</evidence>
<gene>
    <name evidence="13" type="primary">LOC100836858</name>
    <name evidence="12" type="ORF">BRADI_2g36037v3</name>
</gene>
<dbReference type="ExpressionAtlas" id="A0A0Q3MT62">
    <property type="expression patterns" value="baseline"/>
</dbReference>